<keyword evidence="2" id="KW-0963">Cytoplasm</keyword>
<dbReference type="PaxDb" id="263820-PTO0988"/>
<comment type="subcellular location">
    <subcellularLocation>
        <location evidence="1">Cytoplasm</location>
    </subcellularLocation>
</comment>
<keyword evidence="5" id="KW-0378">Hydrolase</keyword>
<dbReference type="Proteomes" id="UP000192315">
    <property type="component" value="Unassembled WGS sequence"/>
</dbReference>
<dbReference type="EMBL" id="FWYE01000003">
    <property type="protein sequence ID" value="SMD31197.1"/>
    <property type="molecule type" value="Genomic_DNA"/>
</dbReference>
<dbReference type="OrthoDB" id="135859at2157"/>
<dbReference type="EMBL" id="AE017261">
    <property type="protein sequence ID" value="AAT43573.1"/>
    <property type="molecule type" value="Genomic_DNA"/>
</dbReference>
<reference evidence="5" key="2">
    <citation type="submission" date="2004-02" db="EMBL/GenBank/DDBJ databases">
        <authorList>
            <person name="Fuetterer O."/>
            <person name="Angelov A."/>
            <person name="Liesegang H."/>
            <person name="Gottschalk G."/>
            <person name="Schleper C."/>
            <person name="Schepers B."/>
            <person name="Dock C."/>
            <person name="Antranikian G."/>
            <person name="Liebl W."/>
        </authorList>
    </citation>
    <scope>NUCLEOTIDE SEQUENCE</scope>
    <source>
        <strain evidence="5">DSM 9790</strain>
    </source>
</reference>
<dbReference type="ESTHER" id="picto-q6l0c9">
    <property type="family name" value="CIB-CCG1-interacting-factor-B"/>
</dbReference>
<dbReference type="PANTHER" id="PTHR46197:SF3">
    <property type="entry name" value="AB HYDROLASE-1 DOMAIN-CONTAINING PROTEIN"/>
    <property type="match status" value="1"/>
</dbReference>
<evidence type="ECO:0000313" key="6">
    <source>
        <dbReference type="EMBL" id="SMD31197.1"/>
    </source>
</evidence>
<keyword evidence="8" id="KW-1185">Reference proteome</keyword>
<reference evidence="5 7" key="1">
    <citation type="journal article" date="2004" name="Proc. Natl. Acad. Sci. U.S.A.">
        <title>Genome sequence of Picrophilus torridus and its implications for life around pH 0.</title>
        <authorList>
            <person name="Futterer O."/>
            <person name="Angelov A."/>
            <person name="Liesegang H."/>
            <person name="Gottschalk G."/>
            <person name="Schleper C."/>
            <person name="Schepers B."/>
            <person name="Dock C."/>
            <person name="Antranikian G."/>
            <person name="Liebl W."/>
        </authorList>
    </citation>
    <scope>NUCLEOTIDE SEQUENCE [LARGE SCALE GENOMIC DNA]</scope>
    <source>
        <strain evidence="7">ATCC 700027 / DSM 9790 / JCM 10055 / NBRC 100828</strain>
        <strain evidence="5">DSM 9790</strain>
    </source>
</reference>
<dbReference type="GO" id="GO:0106435">
    <property type="term" value="F:carboxylesterase activity"/>
    <property type="evidence" value="ECO:0007669"/>
    <property type="project" value="UniProtKB-EC"/>
</dbReference>
<dbReference type="AlphaFoldDB" id="Q6L0C9"/>
<protein>
    <submittedName>
        <fullName evidence="6">Alpha/beta hydrolase family protein</fullName>
    </submittedName>
    <submittedName>
        <fullName evidence="5">Carboxylesterase</fullName>
        <ecNumber evidence="5">3.1.1.1</ecNumber>
    </submittedName>
</protein>
<gene>
    <name evidence="5" type="ordered locus">PTO0988</name>
    <name evidence="6" type="ORF">SAMN02745355_1120</name>
</gene>
<evidence type="ECO:0000256" key="3">
    <source>
        <dbReference type="ARBA" id="ARBA00037942"/>
    </source>
</evidence>
<dbReference type="STRING" id="263820.PTO0988"/>
<dbReference type="GO" id="GO:0005737">
    <property type="term" value="C:cytoplasm"/>
    <property type="evidence" value="ECO:0007669"/>
    <property type="project" value="UniProtKB-SubCell"/>
</dbReference>
<accession>Q6L0C9</accession>
<sequence>MIDDMYTEVHSKKVHYIESGNGKPFLLFHGARFNARTWEETGTIDALSGAGFRAISVDFPGFGKSDRSDQNLPDFINEFIDAMGLEKPIVLGASMGGEAVLGFSVKYENYSGIVLVGAVGVSQYENELNKISGKPFLLIWGKNDMVSSPANYQMLMKYNKDAKFINVGYQHACYLDDNKSFNNEIVNFAKSL</sequence>
<comment type="similarity">
    <text evidence="3">Belongs to the AB hydrolase superfamily. ABHD14 family.</text>
</comment>
<dbReference type="EC" id="3.1.1.1" evidence="5"/>
<evidence type="ECO:0000313" key="7">
    <source>
        <dbReference type="Proteomes" id="UP000000438"/>
    </source>
</evidence>
<dbReference type="PATRIC" id="fig|263820.9.peg.1027"/>
<dbReference type="RefSeq" id="WP_011177789.1">
    <property type="nucleotide sequence ID" value="NC_005877.1"/>
</dbReference>
<dbReference type="KEGG" id="pto:PTO0988"/>
<dbReference type="InterPro" id="IPR029058">
    <property type="entry name" value="AB_hydrolase_fold"/>
</dbReference>
<accession>A0A8G2L7J9</accession>
<dbReference type="PANTHER" id="PTHR46197">
    <property type="entry name" value="PROTEIN ABHD14B-LIKE"/>
    <property type="match status" value="1"/>
</dbReference>
<dbReference type="SUPFAM" id="SSF53474">
    <property type="entry name" value="alpha/beta-Hydrolases"/>
    <property type="match status" value="1"/>
</dbReference>
<dbReference type="Gene3D" id="3.40.50.1820">
    <property type="entry name" value="alpha/beta hydrolase"/>
    <property type="match status" value="1"/>
</dbReference>
<evidence type="ECO:0000259" key="4">
    <source>
        <dbReference type="Pfam" id="PF00561"/>
    </source>
</evidence>
<dbReference type="FunCoup" id="Q6L0C9">
    <property type="interactions" value="7"/>
</dbReference>
<organism evidence="5 7">
    <name type="scientific">Picrophilus torridus (strain ATCC 700027 / DSM 9790 / JCM 10055 / NBRC 100828 / KAW 2/3)</name>
    <dbReference type="NCBI Taxonomy" id="1122961"/>
    <lineage>
        <taxon>Archaea</taxon>
        <taxon>Methanobacteriati</taxon>
        <taxon>Thermoplasmatota</taxon>
        <taxon>Thermoplasmata</taxon>
        <taxon>Thermoplasmatales</taxon>
        <taxon>Picrophilaceae</taxon>
        <taxon>Picrophilus</taxon>
    </lineage>
</organism>
<evidence type="ECO:0000256" key="1">
    <source>
        <dbReference type="ARBA" id="ARBA00004496"/>
    </source>
</evidence>
<proteinExistence type="inferred from homology"/>
<dbReference type="InterPro" id="IPR000073">
    <property type="entry name" value="AB_hydrolase_1"/>
</dbReference>
<feature type="domain" description="AB hydrolase-1" evidence="4">
    <location>
        <begin position="23"/>
        <end position="118"/>
    </location>
</feature>
<dbReference type="eggNOG" id="arCOG01648">
    <property type="taxonomic scope" value="Archaea"/>
</dbReference>
<evidence type="ECO:0000256" key="2">
    <source>
        <dbReference type="ARBA" id="ARBA00022490"/>
    </source>
</evidence>
<dbReference type="Pfam" id="PF00561">
    <property type="entry name" value="Abhydrolase_1"/>
    <property type="match status" value="1"/>
</dbReference>
<dbReference type="InParanoid" id="Q6L0C9"/>
<name>Q6L0C9_PICTO</name>
<dbReference type="GeneID" id="2844797"/>
<reference evidence="6 8" key="3">
    <citation type="submission" date="2017-04" db="EMBL/GenBank/DDBJ databases">
        <authorList>
            <person name="Varghese N."/>
            <person name="Submissions S."/>
        </authorList>
    </citation>
    <scope>NUCLEOTIDE SEQUENCE [LARGE SCALE GENOMIC DNA]</scope>
    <source>
        <strain evidence="6 8">DSM 9789</strain>
    </source>
</reference>
<dbReference type="Proteomes" id="UP000000438">
    <property type="component" value="Chromosome"/>
</dbReference>
<evidence type="ECO:0000313" key="8">
    <source>
        <dbReference type="Proteomes" id="UP000192315"/>
    </source>
</evidence>
<dbReference type="HOGENOM" id="CLU_020336_28_1_2"/>
<evidence type="ECO:0000313" key="5">
    <source>
        <dbReference type="EMBL" id="AAT43573.1"/>
    </source>
</evidence>